<evidence type="ECO:0000313" key="1">
    <source>
        <dbReference type="EMBL" id="APA22900.1"/>
    </source>
</evidence>
<gene>
    <name evidence="3" type="ORF">A3V89_17985</name>
    <name evidence="2" type="ORF">ELS01_20280</name>
    <name evidence="4" type="ORF">GJE27_22730</name>
</gene>
<accession>A0A077W6K3</accession>
<evidence type="ECO:0000313" key="3">
    <source>
        <dbReference type="EMBL" id="EDA7614654.1"/>
    </source>
</evidence>
<keyword evidence="1" id="KW-0614">Plasmid</keyword>
<sequence>MKTNLAYASNCSDSVYSYIYQALQQRSGAENESLYQQAISSCCTDKQKKKLAGYYAGPWQLLFNAWCNNRVPNTAVLALLLQQCLSHFQCEEVIAAWQ</sequence>
<reference evidence="3" key="3">
    <citation type="submission" date="2018-07" db="EMBL/GenBank/DDBJ databases">
        <authorList>
            <person name="Ashton P.M."/>
            <person name="Dallman T."/>
            <person name="Nair S."/>
            <person name="De Pinna E."/>
            <person name="Peters T."/>
            <person name="Grant K."/>
        </authorList>
    </citation>
    <scope>NUCLEOTIDE SEQUENCE</scope>
    <source>
        <strain evidence="3">116039</strain>
        <strain evidence="2">582921</strain>
    </source>
</reference>
<dbReference type="EMBL" id="AALLDS010000027">
    <property type="protein sequence ID" value="EDA7614654.1"/>
    <property type="molecule type" value="Genomic_DNA"/>
</dbReference>
<reference evidence="4" key="4">
    <citation type="submission" date="2019-06" db="EMBL/GenBank/DDBJ databases">
        <authorList>
            <consortium name="NCBI Pathogen Detection Project"/>
        </authorList>
    </citation>
    <scope>NUCLEOTIDE SEQUENCE</scope>
    <source>
        <strain evidence="4">Salmonella enterica</strain>
    </source>
</reference>
<reference evidence="4" key="2">
    <citation type="journal article" date="2018" name="Genome Biol.">
        <title>SKESA: strategic k-mer extension for scrupulous assemblies.</title>
        <authorList>
            <person name="Souvorov A."/>
            <person name="Agarwala R."/>
            <person name="Lipman D.J."/>
        </authorList>
    </citation>
    <scope>NUCLEOTIDE SEQUENCE</scope>
    <source>
        <strain evidence="4">Salmonella enterica</strain>
    </source>
</reference>
<dbReference type="AlphaFoldDB" id="A0A077W6K3"/>
<name>A0A077W6K3_SALTM</name>
<dbReference type="EMBL" id="AAHUQY010000021">
    <property type="protein sequence ID" value="ECA5342722.1"/>
    <property type="molecule type" value="Genomic_DNA"/>
</dbReference>
<proteinExistence type="predicted"/>
<dbReference type="EMBL" id="DAAGLI010000026">
    <property type="protein sequence ID" value="HAB3532600.1"/>
    <property type="molecule type" value="Genomic_DNA"/>
</dbReference>
<dbReference type="RefSeq" id="WP_000856246.1">
    <property type="nucleotide sequence ID" value="NC_024983.1"/>
</dbReference>
<evidence type="ECO:0000313" key="4">
    <source>
        <dbReference type="EMBL" id="HAB3532600.1"/>
    </source>
</evidence>
<evidence type="ECO:0000313" key="2">
    <source>
        <dbReference type="EMBL" id="ECA5342722.1"/>
    </source>
</evidence>
<geneLocation type="plasmid" evidence="1">
    <name>pIMP4-SEM1</name>
</geneLocation>
<protein>
    <submittedName>
        <fullName evidence="4">Uncharacterized protein</fullName>
    </submittedName>
</protein>
<organism evidence="4">
    <name type="scientific">Salmonella typhimurium</name>
    <dbReference type="NCBI Taxonomy" id="90371"/>
    <lineage>
        <taxon>Bacteria</taxon>
        <taxon>Pseudomonadati</taxon>
        <taxon>Pseudomonadota</taxon>
        <taxon>Gammaproteobacteria</taxon>
        <taxon>Enterobacterales</taxon>
        <taxon>Enterobacteriaceae</taxon>
        <taxon>Salmonella</taxon>
    </lineage>
</organism>
<dbReference type="EMBL" id="KX810825">
    <property type="protein sequence ID" value="APA22900.1"/>
    <property type="molecule type" value="Genomic_DNA"/>
</dbReference>
<reference evidence="1" key="1">
    <citation type="journal article" date="2016" name="Sci. Rep.">
        <title>Isolation and plasmid characterization of carbapenemase (IMP-4) producing Salmonella enterica Typhimurium from cats.</title>
        <authorList>
            <person name="Abraham S."/>
            <person name="O'Dea M."/>
            <person name="Trott D.J."/>
            <person name="Abraham R.J."/>
            <person name="Hughes D."/>
            <person name="Pang S."/>
            <person name="McKew G."/>
            <person name="Cheong E.Y."/>
            <person name="Merlino J."/>
            <person name="Saputra S."/>
            <person name="Malik R."/>
            <person name="Gottlieb T."/>
        </authorList>
    </citation>
    <scope>NUCLEOTIDE SEQUENCE</scope>
    <source>
        <strain evidence="1">MU1</strain>
        <plasmid evidence="1">pIMP4-SEM1</plasmid>
    </source>
</reference>